<comment type="caution">
    <text evidence="3">The sequence shown here is derived from an EMBL/GenBank/DDBJ whole genome shotgun (WGS) entry which is preliminary data.</text>
</comment>
<dbReference type="AlphaFoldDB" id="A0A5M4AXB6"/>
<keyword evidence="1" id="KW-1133">Transmembrane helix</keyword>
<proteinExistence type="predicted"/>
<dbReference type="Pfam" id="PF00535">
    <property type="entry name" value="Glycos_transf_2"/>
    <property type="match status" value="1"/>
</dbReference>
<keyword evidence="1" id="KW-0812">Transmembrane</keyword>
<gene>
    <name evidence="3" type="ORF">PbJCM13498_11360</name>
</gene>
<dbReference type="RefSeq" id="WP_027585403.1">
    <property type="nucleotide sequence ID" value="NZ_BLAX01000001.1"/>
</dbReference>
<sequence length="376" mass="43084">MLTDNLTFSLIELIGMAVLAVGMLIQLVYLISLTSLIFRKKPGASSTGKPSVSIIITARNYAEELRESLPLLLEQNYPDYEVVVVDDCSTDHTDSVLRVMKHKYPQLKTTIVKQETDFANALALTVGIRAATNDWLIFLDPQVVVPGSGWLDAYSAYLEPGKDIVFGYVNYSRTSGYGRWWTRIENFTLALRYGPAWFFGLPMPISNINLAYRRKYFLEKRGFAAQLDTPFGENEMFVNKLSRKSNSAVAFDSATSVGISGPLMYYDWMNLKKKHLLLRRKFSVSQRLYLSLDTVSRILTDVTLLILLVISPYRFWVLGIWAFRFFVEFLLMIAASKHLGDKGLVLRSFLYRTCLPLINGWMSWRQRIAAERKKWK</sequence>
<reference evidence="3 4" key="1">
    <citation type="submission" date="2019-10" db="EMBL/GenBank/DDBJ databases">
        <title>Prolixibacter strains distinguished by the presence of nitrate reductase genes were adept at nitrate-dependent anaerobic corrosion of metallic iron and carbon steel.</title>
        <authorList>
            <person name="Iino T."/>
            <person name="Shono N."/>
            <person name="Ito K."/>
            <person name="Nakamura R."/>
            <person name="Sueoka K."/>
            <person name="Harayama S."/>
            <person name="Ohkuma M."/>
        </authorList>
    </citation>
    <scope>NUCLEOTIDE SEQUENCE [LARGE SCALE GENOMIC DNA]</scope>
    <source>
        <strain evidence="3 4">JCM 13498</strain>
    </source>
</reference>
<organism evidence="3 4">
    <name type="scientific">Prolixibacter bellariivorans</name>
    <dbReference type="NCBI Taxonomy" id="314319"/>
    <lineage>
        <taxon>Bacteria</taxon>
        <taxon>Pseudomonadati</taxon>
        <taxon>Bacteroidota</taxon>
        <taxon>Bacteroidia</taxon>
        <taxon>Marinilabiliales</taxon>
        <taxon>Prolixibacteraceae</taxon>
        <taxon>Prolixibacter</taxon>
    </lineage>
</organism>
<dbReference type="EMBL" id="BLAX01000001">
    <property type="protein sequence ID" value="GET32273.1"/>
    <property type="molecule type" value="Genomic_DNA"/>
</dbReference>
<feature type="domain" description="Glycosyltransferase 2-like" evidence="2">
    <location>
        <begin position="53"/>
        <end position="216"/>
    </location>
</feature>
<dbReference type="PANTHER" id="PTHR43685">
    <property type="entry name" value="GLYCOSYLTRANSFERASE"/>
    <property type="match status" value="1"/>
</dbReference>
<keyword evidence="1" id="KW-0472">Membrane</keyword>
<dbReference type="SUPFAM" id="SSF53448">
    <property type="entry name" value="Nucleotide-diphospho-sugar transferases"/>
    <property type="match status" value="1"/>
</dbReference>
<evidence type="ECO:0000313" key="3">
    <source>
        <dbReference type="EMBL" id="GET32273.1"/>
    </source>
</evidence>
<evidence type="ECO:0000256" key="1">
    <source>
        <dbReference type="SAM" id="Phobius"/>
    </source>
</evidence>
<dbReference type="OrthoDB" id="9800276at2"/>
<dbReference type="InterPro" id="IPR029044">
    <property type="entry name" value="Nucleotide-diphossugar_trans"/>
</dbReference>
<keyword evidence="4" id="KW-1185">Reference proteome</keyword>
<name>A0A5M4AXB6_9BACT</name>
<dbReference type="InterPro" id="IPR050834">
    <property type="entry name" value="Glycosyltransf_2"/>
</dbReference>
<feature type="transmembrane region" description="Helical" evidence="1">
    <location>
        <begin position="6"/>
        <end position="31"/>
    </location>
</feature>
<evidence type="ECO:0000313" key="4">
    <source>
        <dbReference type="Proteomes" id="UP000391834"/>
    </source>
</evidence>
<accession>A0A5M4AXB6</accession>
<dbReference type="InterPro" id="IPR001173">
    <property type="entry name" value="Glyco_trans_2-like"/>
</dbReference>
<dbReference type="Proteomes" id="UP000391834">
    <property type="component" value="Unassembled WGS sequence"/>
</dbReference>
<dbReference type="Gene3D" id="3.90.550.10">
    <property type="entry name" value="Spore Coat Polysaccharide Biosynthesis Protein SpsA, Chain A"/>
    <property type="match status" value="1"/>
</dbReference>
<evidence type="ECO:0000259" key="2">
    <source>
        <dbReference type="Pfam" id="PF00535"/>
    </source>
</evidence>
<protein>
    <recommendedName>
        <fullName evidence="2">Glycosyltransferase 2-like domain-containing protein</fullName>
    </recommendedName>
</protein>
<dbReference type="PANTHER" id="PTHR43685:SF2">
    <property type="entry name" value="GLYCOSYLTRANSFERASE 2-LIKE DOMAIN-CONTAINING PROTEIN"/>
    <property type="match status" value="1"/>
</dbReference>